<proteinExistence type="inferred from homology"/>
<dbReference type="EMBL" id="MF966379">
    <property type="protein sequence ID" value="ATZ81490.1"/>
    <property type="molecule type" value="Genomic_DNA"/>
</dbReference>
<keyword evidence="5" id="KW-1185">Reference proteome</keyword>
<evidence type="ECO:0000256" key="3">
    <source>
        <dbReference type="SAM" id="MobiDB-lite"/>
    </source>
</evidence>
<reference evidence="4" key="1">
    <citation type="journal article" date="2018" name="Infect. Genet. Evol.">
        <title>The dynamic evolution of Drosophila innubila Nudivirus.</title>
        <authorList>
            <person name="Hill T."/>
            <person name="Unckless R.L."/>
        </authorList>
    </citation>
    <scope>NUCLEOTIDE SEQUENCE [LARGE SCALE GENOMIC DNA]</scope>
    <source>
        <strain evidence="4">DiNV_CH01M</strain>
    </source>
</reference>
<dbReference type="InterPro" id="IPR013762">
    <property type="entry name" value="Integrase-like_cat_sf"/>
</dbReference>
<dbReference type="InterPro" id="IPR011010">
    <property type="entry name" value="DNA_brk_join_enz"/>
</dbReference>
<evidence type="ECO:0000256" key="2">
    <source>
        <dbReference type="ARBA" id="ARBA00023172"/>
    </source>
</evidence>
<gene>
    <name evidence="4" type="ORF">DiNV_CH01M_ORF8</name>
</gene>
<comment type="similarity">
    <text evidence="1">Belongs to the 'phage' integrase family.</text>
</comment>
<dbReference type="Gene3D" id="1.10.443.10">
    <property type="entry name" value="Intergrase catalytic core"/>
    <property type="match status" value="1"/>
</dbReference>
<feature type="compositionally biased region" description="Low complexity" evidence="3">
    <location>
        <begin position="519"/>
        <end position="543"/>
    </location>
</feature>
<accession>A0A2H4UX50</accession>
<sequence>MADSDFANQMLAIGATSTFDATKLSNSTLRSTASHIRTLKRNNIPINEQSLTLNTVYMLDRLVDTHGKLLNDQYKRQIGLTIKRMYPESEIMLEPYNNTRHRKSQTRMASEKFVTEIRMIRDATTDILSSINNRNMIDDLGQYDTCISILLTISTSLRINEILQLKFTHIPKIEANEPVAIKSKASNNVRFIAPNELLLNVFQTITRQRMLVKNNIEKKKSDHASKFQLQRFTNDYLVISSEDHMRKKLHEISASLGIKSPILGFNVFRKHVTSVLTSNGGHFVAQSLNNHSSLNTTLDHYNVVTPQAAQITFDALIGKFNSLDPPELIDENPDIVMDGENSFRLKSKNENQLQMPNKSQTLDLPSTSSSSKFNVLDGLFDKQFDNLSATYDKSNSNLDSLQVKLQNNWNLDSFNFILKIMTDDIQNEKKLVNKLNSDLKDQMLLAQQFKQNVNLNIISNYKKKLDTLIQQNTDFKRGVYRNIESLKRQYDRNIQQQNNNIQLSATSALNSQPSLNSNQQSQQQQQQEQQQQQQQQQQMIQQQSFEVYETPPYSNNDVFMKSPI</sequence>
<feature type="region of interest" description="Disordered" evidence="3">
    <location>
        <begin position="511"/>
        <end position="564"/>
    </location>
</feature>
<dbReference type="GO" id="GO:0006310">
    <property type="term" value="P:DNA recombination"/>
    <property type="evidence" value="ECO:0007669"/>
    <property type="project" value="UniProtKB-KW"/>
</dbReference>
<keyword evidence="2" id="KW-0233">DNA recombination</keyword>
<dbReference type="SUPFAM" id="SSF56349">
    <property type="entry name" value="DNA breaking-rejoining enzymes"/>
    <property type="match status" value="1"/>
</dbReference>
<organism evidence="4">
    <name type="scientific">Drosophila innubila nudivirus</name>
    <dbReference type="NCBI Taxonomy" id="2057187"/>
    <lineage>
        <taxon>Viruses</taxon>
        <taxon>Viruses incertae sedis</taxon>
        <taxon>Naldaviricetes</taxon>
        <taxon>Lefavirales</taxon>
        <taxon>Nudiviridae</taxon>
        <taxon>Alphanudivirus</taxon>
        <taxon>Alphanudivirus droinnubilae</taxon>
    </lineage>
</organism>
<name>A0A2H4UX50_9VIRU</name>
<dbReference type="GO" id="GO:0015074">
    <property type="term" value="P:DNA integration"/>
    <property type="evidence" value="ECO:0007669"/>
    <property type="project" value="InterPro"/>
</dbReference>
<dbReference type="OrthoDB" id="10960at10239"/>
<protein>
    <submittedName>
        <fullName evidence="4">VLF-1</fullName>
    </submittedName>
</protein>
<evidence type="ECO:0000313" key="5">
    <source>
        <dbReference type="Proteomes" id="UP000290195"/>
    </source>
</evidence>
<evidence type="ECO:0000256" key="1">
    <source>
        <dbReference type="ARBA" id="ARBA00008857"/>
    </source>
</evidence>
<dbReference type="Proteomes" id="UP000290195">
    <property type="component" value="Segment"/>
</dbReference>
<dbReference type="GO" id="GO:0003677">
    <property type="term" value="F:DNA binding"/>
    <property type="evidence" value="ECO:0007669"/>
    <property type="project" value="InterPro"/>
</dbReference>
<evidence type="ECO:0000313" key="4">
    <source>
        <dbReference type="EMBL" id="ATZ81490.1"/>
    </source>
</evidence>